<feature type="transmembrane region" description="Helical" evidence="6">
    <location>
        <begin position="25"/>
        <end position="46"/>
    </location>
</feature>
<evidence type="ECO:0000259" key="7">
    <source>
        <dbReference type="PROSITE" id="PS51012"/>
    </source>
</evidence>
<keyword evidence="6" id="KW-1003">Cell membrane</keyword>
<dbReference type="InterPro" id="IPR047817">
    <property type="entry name" value="ABC2_TM_bact-type"/>
</dbReference>
<feature type="transmembrane region" description="Helical" evidence="6">
    <location>
        <begin position="58"/>
        <end position="84"/>
    </location>
</feature>
<feature type="transmembrane region" description="Helical" evidence="6">
    <location>
        <begin position="225"/>
        <end position="244"/>
    </location>
</feature>
<feature type="transmembrane region" description="Helical" evidence="6">
    <location>
        <begin position="104"/>
        <end position="129"/>
    </location>
</feature>
<dbReference type="GO" id="GO:0140359">
    <property type="term" value="F:ABC-type transporter activity"/>
    <property type="evidence" value="ECO:0007669"/>
    <property type="project" value="InterPro"/>
</dbReference>
<dbReference type="STRING" id="882082.SaccyDRAFT_3449"/>
<reference evidence="8 9" key="1">
    <citation type="submission" date="2011-11" db="EMBL/GenBank/DDBJ databases">
        <title>The Noncontiguous Finished sequence of Saccharomonospora cyanea NA-134.</title>
        <authorList>
            <consortium name="US DOE Joint Genome Institute"/>
            <person name="Lucas S."/>
            <person name="Han J."/>
            <person name="Lapidus A."/>
            <person name="Cheng J.-F."/>
            <person name="Goodwin L."/>
            <person name="Pitluck S."/>
            <person name="Peters L."/>
            <person name="Ovchinnikova G."/>
            <person name="Lu M."/>
            <person name="Detter J.C."/>
            <person name="Han C."/>
            <person name="Tapia R."/>
            <person name="Land M."/>
            <person name="Hauser L."/>
            <person name="Kyrpides N."/>
            <person name="Ivanova N."/>
            <person name="Pagani I."/>
            <person name="Brambilla E.-M."/>
            <person name="Klenk H.-P."/>
            <person name="Woyke T."/>
        </authorList>
    </citation>
    <scope>NUCLEOTIDE SEQUENCE [LARGE SCALE GENOMIC DNA]</scope>
    <source>
        <strain evidence="8 9">NA-134</strain>
    </source>
</reference>
<dbReference type="InterPro" id="IPR013525">
    <property type="entry name" value="ABC2_TM"/>
</dbReference>
<dbReference type="eggNOG" id="COG0842">
    <property type="taxonomic scope" value="Bacteria"/>
</dbReference>
<evidence type="ECO:0000313" key="9">
    <source>
        <dbReference type="Proteomes" id="UP000002791"/>
    </source>
</evidence>
<feature type="transmembrane region" description="Helical" evidence="6">
    <location>
        <begin position="141"/>
        <end position="164"/>
    </location>
</feature>
<keyword evidence="9" id="KW-1185">Reference proteome</keyword>
<dbReference type="InterPro" id="IPR052902">
    <property type="entry name" value="ABC-2_transporter"/>
</dbReference>
<comment type="similarity">
    <text evidence="6">Belongs to the ABC-2 integral membrane protein family.</text>
</comment>
<dbReference type="InterPro" id="IPR000412">
    <property type="entry name" value="ABC_2_transport"/>
</dbReference>
<evidence type="ECO:0000256" key="3">
    <source>
        <dbReference type="ARBA" id="ARBA00022989"/>
    </source>
</evidence>
<dbReference type="GO" id="GO:0043190">
    <property type="term" value="C:ATP-binding cassette (ABC) transporter complex"/>
    <property type="evidence" value="ECO:0007669"/>
    <property type="project" value="InterPro"/>
</dbReference>
<keyword evidence="3 6" id="KW-1133">Transmembrane helix</keyword>
<keyword evidence="4 6" id="KW-0472">Membrane</keyword>
<keyword evidence="2 6" id="KW-0812">Transmembrane</keyword>
<dbReference type="AlphaFoldDB" id="H5XR39"/>
<dbReference type="OrthoDB" id="3217868at2"/>
<feature type="transmembrane region" description="Helical" evidence="6">
    <location>
        <begin position="170"/>
        <end position="189"/>
    </location>
</feature>
<dbReference type="PIRSF" id="PIRSF006648">
    <property type="entry name" value="DrrB"/>
    <property type="match status" value="1"/>
</dbReference>
<protein>
    <recommendedName>
        <fullName evidence="6">Transport permease protein</fullName>
    </recommendedName>
</protein>
<accession>H5XR39</accession>
<sequence>MSTTPSAVRALAATEAKLFLRDPTASFMAIGLPVAILFVFGVMPWTREASPELGGQSLLSLFIAPMSVTLLVAMLGLSIFPVFLATYREKGVLRRMQASPVSPVTVLAAQLAVYLVIGLVTVVVMSLGVPVLGIELPANGLALLVVLVLGTASLFSIGLLVGALAPSSRAANGIAMGAFFPMLALGGVWVPAELLPSALRWAADALPLGAMFNALRAAWAGDWPGWAQLGSMVVSTVVCLTVAVRNFRWQ</sequence>
<dbReference type="Proteomes" id="UP000002791">
    <property type="component" value="Chromosome"/>
</dbReference>
<evidence type="ECO:0000256" key="6">
    <source>
        <dbReference type="RuleBase" id="RU361157"/>
    </source>
</evidence>
<dbReference type="PANTHER" id="PTHR43027:SF2">
    <property type="entry name" value="TRANSPORT PERMEASE PROTEIN"/>
    <property type="match status" value="1"/>
</dbReference>
<comment type="subcellular location">
    <subcellularLocation>
        <location evidence="6">Cell membrane</location>
        <topology evidence="6">Multi-pass membrane protein</topology>
    </subcellularLocation>
    <subcellularLocation>
        <location evidence="1">Membrane</location>
        <topology evidence="1">Multi-pass membrane protein</topology>
    </subcellularLocation>
</comment>
<feature type="domain" description="ABC transmembrane type-2" evidence="7">
    <location>
        <begin position="24"/>
        <end position="250"/>
    </location>
</feature>
<evidence type="ECO:0000256" key="2">
    <source>
        <dbReference type="ARBA" id="ARBA00022692"/>
    </source>
</evidence>
<name>H5XR39_9PSEU</name>
<dbReference type="HOGENOM" id="CLU_039483_4_1_11"/>
<gene>
    <name evidence="8" type="ORF">SaccyDRAFT_3449</name>
</gene>
<keyword evidence="6" id="KW-0813">Transport</keyword>
<dbReference type="PROSITE" id="PS51012">
    <property type="entry name" value="ABC_TM2"/>
    <property type="match status" value="1"/>
</dbReference>
<dbReference type="RefSeq" id="WP_005457976.1">
    <property type="nucleotide sequence ID" value="NZ_CM001440.1"/>
</dbReference>
<evidence type="ECO:0000256" key="4">
    <source>
        <dbReference type="ARBA" id="ARBA00023136"/>
    </source>
</evidence>
<evidence type="ECO:0000313" key="8">
    <source>
        <dbReference type="EMBL" id="EHR62280.1"/>
    </source>
</evidence>
<evidence type="ECO:0000256" key="5">
    <source>
        <dbReference type="ARBA" id="ARBA00023251"/>
    </source>
</evidence>
<dbReference type="EMBL" id="CM001440">
    <property type="protein sequence ID" value="EHR62280.1"/>
    <property type="molecule type" value="Genomic_DNA"/>
</dbReference>
<dbReference type="PANTHER" id="PTHR43027">
    <property type="entry name" value="DOXORUBICIN RESISTANCE ABC TRANSPORTER PERMEASE PROTEIN DRRC-RELATED"/>
    <property type="match status" value="1"/>
</dbReference>
<proteinExistence type="inferred from homology"/>
<dbReference type="Pfam" id="PF01061">
    <property type="entry name" value="ABC2_membrane"/>
    <property type="match status" value="1"/>
</dbReference>
<keyword evidence="5" id="KW-0046">Antibiotic resistance</keyword>
<evidence type="ECO:0000256" key="1">
    <source>
        <dbReference type="ARBA" id="ARBA00004141"/>
    </source>
</evidence>
<organism evidence="8 9">
    <name type="scientific">Saccharomonospora cyanea NA-134</name>
    <dbReference type="NCBI Taxonomy" id="882082"/>
    <lineage>
        <taxon>Bacteria</taxon>
        <taxon>Bacillati</taxon>
        <taxon>Actinomycetota</taxon>
        <taxon>Actinomycetes</taxon>
        <taxon>Pseudonocardiales</taxon>
        <taxon>Pseudonocardiaceae</taxon>
        <taxon>Saccharomonospora</taxon>
    </lineage>
</organism>
<dbReference type="GO" id="GO:0046677">
    <property type="term" value="P:response to antibiotic"/>
    <property type="evidence" value="ECO:0007669"/>
    <property type="project" value="UniProtKB-KW"/>
</dbReference>